<feature type="domain" description="Guanylate cyclase" evidence="9">
    <location>
        <begin position="479"/>
        <end position="621"/>
    </location>
</feature>
<comment type="similarity">
    <text evidence="7">Belongs to the adenylyl cyclase class-4/guanylyl cyclase family.</text>
</comment>
<protein>
    <recommendedName>
        <fullName evidence="9">Guanylate cyclase domain-containing protein</fullName>
    </recommendedName>
</protein>
<dbReference type="EMBL" id="LSYV01000014">
    <property type="protein sequence ID" value="KXZ51203.1"/>
    <property type="molecule type" value="Genomic_DNA"/>
</dbReference>
<dbReference type="Gene3D" id="3.30.70.1230">
    <property type="entry name" value="Nucleotide cyclase"/>
    <property type="match status" value="1"/>
</dbReference>
<dbReference type="PANTHER" id="PTHR11920:SF335">
    <property type="entry name" value="GUANYLATE CYCLASE"/>
    <property type="match status" value="1"/>
</dbReference>
<dbReference type="GO" id="GO:0004016">
    <property type="term" value="F:adenylate cyclase activity"/>
    <property type="evidence" value="ECO:0007669"/>
    <property type="project" value="TreeGrafter"/>
</dbReference>
<proteinExistence type="inferred from homology"/>
<reference evidence="11" key="1">
    <citation type="journal article" date="2016" name="Nat. Commun.">
        <title>The Gonium pectorale genome demonstrates co-option of cell cycle regulation during the evolution of multicellularity.</title>
        <authorList>
            <person name="Hanschen E.R."/>
            <person name="Marriage T.N."/>
            <person name="Ferris P.J."/>
            <person name="Hamaji T."/>
            <person name="Toyoda A."/>
            <person name="Fujiyama A."/>
            <person name="Neme R."/>
            <person name="Noguchi H."/>
            <person name="Minakuchi Y."/>
            <person name="Suzuki M."/>
            <person name="Kawai-Toyooka H."/>
            <person name="Smith D.R."/>
            <person name="Sparks H."/>
            <person name="Anderson J."/>
            <person name="Bakaric R."/>
            <person name="Luria V."/>
            <person name="Karger A."/>
            <person name="Kirschner M.W."/>
            <person name="Durand P.M."/>
            <person name="Michod R.E."/>
            <person name="Nozaki H."/>
            <person name="Olson B.J."/>
        </authorList>
    </citation>
    <scope>NUCLEOTIDE SEQUENCE [LARGE SCALE GENOMIC DNA]</scope>
    <source>
        <strain evidence="11">NIES-2863</strain>
    </source>
</reference>
<evidence type="ECO:0000256" key="5">
    <source>
        <dbReference type="ARBA" id="ARBA00023136"/>
    </source>
</evidence>
<keyword evidence="6 7" id="KW-0456">Lyase</keyword>
<evidence type="ECO:0000256" key="1">
    <source>
        <dbReference type="ARBA" id="ARBA00004370"/>
    </source>
</evidence>
<name>A0A150GMY6_GONPE</name>
<dbReference type="GO" id="GO:0000166">
    <property type="term" value="F:nucleotide binding"/>
    <property type="evidence" value="ECO:0007669"/>
    <property type="project" value="UniProtKB-KW"/>
</dbReference>
<organism evidence="10 11">
    <name type="scientific">Gonium pectorale</name>
    <name type="common">Green alga</name>
    <dbReference type="NCBI Taxonomy" id="33097"/>
    <lineage>
        <taxon>Eukaryota</taxon>
        <taxon>Viridiplantae</taxon>
        <taxon>Chlorophyta</taxon>
        <taxon>core chlorophytes</taxon>
        <taxon>Chlorophyceae</taxon>
        <taxon>CS clade</taxon>
        <taxon>Chlamydomonadales</taxon>
        <taxon>Volvocaceae</taxon>
        <taxon>Gonium</taxon>
    </lineage>
</organism>
<evidence type="ECO:0000256" key="6">
    <source>
        <dbReference type="ARBA" id="ARBA00023239"/>
    </source>
</evidence>
<comment type="subcellular location">
    <subcellularLocation>
        <location evidence="1">Membrane</location>
    </subcellularLocation>
</comment>
<dbReference type="AlphaFoldDB" id="A0A150GMY6"/>
<evidence type="ECO:0000256" key="8">
    <source>
        <dbReference type="SAM" id="MobiDB-lite"/>
    </source>
</evidence>
<dbReference type="SMART" id="SM00044">
    <property type="entry name" value="CYCc"/>
    <property type="match status" value="1"/>
</dbReference>
<dbReference type="PANTHER" id="PTHR11920">
    <property type="entry name" value="GUANYLYL CYCLASE"/>
    <property type="match status" value="1"/>
</dbReference>
<dbReference type="InterPro" id="IPR018297">
    <property type="entry name" value="A/G_cyclase_CS"/>
</dbReference>
<dbReference type="CDD" id="cd07302">
    <property type="entry name" value="CHD"/>
    <property type="match status" value="1"/>
</dbReference>
<dbReference type="GO" id="GO:0001653">
    <property type="term" value="F:peptide receptor activity"/>
    <property type="evidence" value="ECO:0007669"/>
    <property type="project" value="TreeGrafter"/>
</dbReference>
<keyword evidence="5" id="KW-0472">Membrane</keyword>
<dbReference type="Proteomes" id="UP000075714">
    <property type="component" value="Unassembled WGS sequence"/>
</dbReference>
<evidence type="ECO:0000256" key="4">
    <source>
        <dbReference type="ARBA" id="ARBA00022989"/>
    </source>
</evidence>
<dbReference type="InterPro" id="IPR001054">
    <property type="entry name" value="A/G_cyclase"/>
</dbReference>
<comment type="caution">
    <text evidence="10">The sequence shown here is derived from an EMBL/GenBank/DDBJ whole genome shotgun (WGS) entry which is preliminary data.</text>
</comment>
<dbReference type="GO" id="GO:0005886">
    <property type="term" value="C:plasma membrane"/>
    <property type="evidence" value="ECO:0007669"/>
    <property type="project" value="TreeGrafter"/>
</dbReference>
<gene>
    <name evidence="10" type="ORF">GPECTOR_13g690</name>
</gene>
<dbReference type="GO" id="GO:0035556">
    <property type="term" value="P:intracellular signal transduction"/>
    <property type="evidence" value="ECO:0007669"/>
    <property type="project" value="InterPro"/>
</dbReference>
<dbReference type="GO" id="GO:0004383">
    <property type="term" value="F:guanylate cyclase activity"/>
    <property type="evidence" value="ECO:0007669"/>
    <property type="project" value="TreeGrafter"/>
</dbReference>
<dbReference type="Pfam" id="PF00211">
    <property type="entry name" value="Guanylate_cyc"/>
    <property type="match status" value="1"/>
</dbReference>
<feature type="region of interest" description="Disordered" evidence="8">
    <location>
        <begin position="259"/>
        <end position="296"/>
    </location>
</feature>
<dbReference type="PROSITE" id="PS00452">
    <property type="entry name" value="GUANYLATE_CYCLASE_1"/>
    <property type="match status" value="1"/>
</dbReference>
<keyword evidence="2" id="KW-0812">Transmembrane</keyword>
<feature type="region of interest" description="Disordered" evidence="8">
    <location>
        <begin position="448"/>
        <end position="468"/>
    </location>
</feature>
<feature type="compositionally biased region" description="Pro residues" evidence="8">
    <location>
        <begin position="262"/>
        <end position="271"/>
    </location>
</feature>
<dbReference type="GO" id="GO:0007168">
    <property type="term" value="P:receptor guanylyl cyclase signaling pathway"/>
    <property type="evidence" value="ECO:0007669"/>
    <property type="project" value="TreeGrafter"/>
</dbReference>
<evidence type="ECO:0000313" key="11">
    <source>
        <dbReference type="Proteomes" id="UP000075714"/>
    </source>
</evidence>
<evidence type="ECO:0000259" key="9">
    <source>
        <dbReference type="PROSITE" id="PS50125"/>
    </source>
</evidence>
<evidence type="ECO:0000256" key="3">
    <source>
        <dbReference type="ARBA" id="ARBA00022741"/>
    </source>
</evidence>
<keyword evidence="4" id="KW-1133">Transmembrane helix</keyword>
<keyword evidence="11" id="KW-1185">Reference proteome</keyword>
<dbReference type="InterPro" id="IPR050401">
    <property type="entry name" value="Cyclic_nucleotide_synthase"/>
</dbReference>
<evidence type="ECO:0000313" key="10">
    <source>
        <dbReference type="EMBL" id="KXZ51203.1"/>
    </source>
</evidence>
<accession>A0A150GMY6</accession>
<dbReference type="InterPro" id="IPR029787">
    <property type="entry name" value="Nucleotide_cyclase"/>
</dbReference>
<evidence type="ECO:0000256" key="7">
    <source>
        <dbReference type="RuleBase" id="RU000405"/>
    </source>
</evidence>
<dbReference type="SUPFAM" id="SSF55073">
    <property type="entry name" value="Nucleotide cyclase"/>
    <property type="match status" value="1"/>
</dbReference>
<dbReference type="PROSITE" id="PS50125">
    <property type="entry name" value="GUANYLATE_CYCLASE_2"/>
    <property type="match status" value="1"/>
</dbReference>
<keyword evidence="3" id="KW-0547">Nucleotide-binding</keyword>
<evidence type="ECO:0000256" key="2">
    <source>
        <dbReference type="ARBA" id="ARBA00022692"/>
    </source>
</evidence>
<dbReference type="FunFam" id="3.30.70.1230:FF:000057">
    <property type="entry name" value="Guanylate cyclase"/>
    <property type="match status" value="1"/>
</dbReference>
<feature type="compositionally biased region" description="Basic and acidic residues" evidence="8">
    <location>
        <begin position="277"/>
        <end position="292"/>
    </location>
</feature>
<sequence length="663" mass="66267">MVRAPSDKPGKPVRITMKDLQPQHGGPCTALHGPAAAAAAAASTAAPAAVAAPTAAALDARRRLILLSGTDVTALVEAQQRLESVLEEEESLLEAMFPRHVIEHVVRQGVSRRASSGHAHAHGLDANEPLHLMRSCSPISSPARLLRPEASSLPLDSVTSVPHPSLAQRAAAVAAAKRLISQVVSAPGGGGGAWGALPVTASILGRGMHGGAAKDAAAGQGASKEEKAEAQVLAQTAEVAVAAEAAELAAAASAKVVTPEVSPAPAPPPSAGPARSSHTDDGMKETGEHGWDTHCGQLPPCGGGAAASDTAAPTVTVSAFAASTAAAATSTFKTPGPAPATTPAAAAATSTANAASATSTADAAAAAATSTANAASATSTANAASATSTADAADATSTANAAAAATARMLRCLSSPTPHAAETLIEGEDGRPAAAAAYRSGGCDARPSAAAAGGRGGKGLSLPSPSPELPLATSHPAVTVLFADMVGFTSMCNVLQPGAVMAFLNSVFTRFDTLCDIYGVYKVETIGDCFMVVGGLVSLDEEGFRAVRPEGTTDELHAVKVMSFAKAMQREVGRIRMPHDRQPLRLRVGLHSGPVMSGIVGAKMPRFCLFGDTVNTASRMESTCEPGGIHASAAAAALLPDESWAPTGGVDVKGKGRMEPVLL</sequence>